<dbReference type="FunFam" id="2.20.100.10:FF:000002">
    <property type="entry name" value="Unc-5 netrin receptor C"/>
    <property type="match status" value="1"/>
</dbReference>
<accession>A0A6J8ER13</accession>
<evidence type="ECO:0000256" key="4">
    <source>
        <dbReference type="PROSITE-ProRule" id="PRU00196"/>
    </source>
</evidence>
<dbReference type="PANTHER" id="PTHR22906:SF21">
    <property type="entry name" value="SEMA DOMAIN-CONTAINING PROTEIN"/>
    <property type="match status" value="1"/>
</dbReference>
<keyword evidence="3 4" id="KW-1015">Disulfide bond</keyword>
<dbReference type="PANTHER" id="PTHR22906">
    <property type="entry name" value="PROPERDIN"/>
    <property type="match status" value="1"/>
</dbReference>
<keyword evidence="6" id="KW-0401">Integrin</keyword>
<dbReference type="Gene3D" id="2.20.100.10">
    <property type="entry name" value="Thrombospondin type-1 (TSP1) repeat"/>
    <property type="match status" value="6"/>
</dbReference>
<dbReference type="InterPro" id="IPR001190">
    <property type="entry name" value="SRCR"/>
</dbReference>
<dbReference type="InterPro" id="IPR036772">
    <property type="entry name" value="SRCR-like_dom_sf"/>
</dbReference>
<dbReference type="Pfam" id="PF00530">
    <property type="entry name" value="SRCR"/>
    <property type="match status" value="1"/>
</dbReference>
<evidence type="ECO:0000313" key="7">
    <source>
        <dbReference type="Proteomes" id="UP000507470"/>
    </source>
</evidence>
<evidence type="ECO:0000313" key="6">
    <source>
        <dbReference type="EMBL" id="CAC5422958.1"/>
    </source>
</evidence>
<dbReference type="Gene3D" id="3.10.250.10">
    <property type="entry name" value="SRCR-like domain"/>
    <property type="match status" value="1"/>
</dbReference>
<dbReference type="InterPro" id="IPR036383">
    <property type="entry name" value="TSP1_rpt_sf"/>
</dbReference>
<dbReference type="InterPro" id="IPR052065">
    <property type="entry name" value="Compl_asym_regulator"/>
</dbReference>
<reference evidence="6 7" key="1">
    <citation type="submission" date="2020-06" db="EMBL/GenBank/DDBJ databases">
        <authorList>
            <person name="Li R."/>
            <person name="Bekaert M."/>
        </authorList>
    </citation>
    <scope>NUCLEOTIDE SEQUENCE [LARGE SCALE GENOMIC DNA]</scope>
    <source>
        <strain evidence="7">wild</strain>
    </source>
</reference>
<dbReference type="SMART" id="SM00209">
    <property type="entry name" value="TSP1"/>
    <property type="match status" value="6"/>
</dbReference>
<gene>
    <name evidence="6" type="ORF">MCOR_54969</name>
</gene>
<dbReference type="Proteomes" id="UP000507470">
    <property type="component" value="Unassembled WGS sequence"/>
</dbReference>
<feature type="domain" description="SRCR" evidence="5">
    <location>
        <begin position="15"/>
        <end position="121"/>
    </location>
</feature>
<protein>
    <submittedName>
        <fullName evidence="6">Thrombospondin-1,Mucin-like protein,Hemicentin-1,Thrombospondin-2,A disintegrin and metalloproteinase with thrombospondin motifs adt-1</fullName>
    </submittedName>
</protein>
<organism evidence="6 7">
    <name type="scientific">Mytilus coruscus</name>
    <name type="common">Sea mussel</name>
    <dbReference type="NCBI Taxonomy" id="42192"/>
    <lineage>
        <taxon>Eukaryota</taxon>
        <taxon>Metazoa</taxon>
        <taxon>Spiralia</taxon>
        <taxon>Lophotrochozoa</taxon>
        <taxon>Mollusca</taxon>
        <taxon>Bivalvia</taxon>
        <taxon>Autobranchia</taxon>
        <taxon>Pteriomorphia</taxon>
        <taxon>Mytilida</taxon>
        <taxon>Mytiloidea</taxon>
        <taxon>Mytilidae</taxon>
        <taxon>Mytilinae</taxon>
        <taxon>Mytilus</taxon>
    </lineage>
</organism>
<name>A0A6J8ER13_MYTCO</name>
<evidence type="ECO:0000256" key="2">
    <source>
        <dbReference type="ARBA" id="ARBA00022737"/>
    </source>
</evidence>
<dbReference type="PROSITE" id="PS50287">
    <property type="entry name" value="SRCR_2"/>
    <property type="match status" value="1"/>
</dbReference>
<evidence type="ECO:0000256" key="3">
    <source>
        <dbReference type="ARBA" id="ARBA00023157"/>
    </source>
</evidence>
<dbReference type="FunFam" id="2.20.100.10:FF:000001">
    <property type="entry name" value="semaphorin-5A isoform X1"/>
    <property type="match status" value="4"/>
</dbReference>
<dbReference type="GO" id="GO:0007229">
    <property type="term" value="P:integrin-mediated signaling pathway"/>
    <property type="evidence" value="ECO:0007669"/>
    <property type="project" value="UniProtKB-KW"/>
</dbReference>
<dbReference type="SUPFAM" id="SSF82895">
    <property type="entry name" value="TSP-1 type 1 repeat"/>
    <property type="match status" value="6"/>
</dbReference>
<dbReference type="FunFam" id="3.10.250.10:FF:000001">
    <property type="entry name" value="Lysyl oxidase 4 isoform X1"/>
    <property type="match status" value="1"/>
</dbReference>
<keyword evidence="7" id="KW-1185">Reference proteome</keyword>
<evidence type="ECO:0000256" key="1">
    <source>
        <dbReference type="ARBA" id="ARBA00022729"/>
    </source>
</evidence>
<proteinExistence type="predicted"/>
<dbReference type="OrthoDB" id="446173at2759"/>
<dbReference type="FunFam" id="2.20.100.10:FF:000007">
    <property type="entry name" value="Thrombospondin 1"/>
    <property type="match status" value="1"/>
</dbReference>
<keyword evidence="2" id="KW-0677">Repeat</keyword>
<sequence length="609" mass="67466">MDGEDICGTSETVGIRCSDGCEGDLWLVGERDNGRLNIYHSGSWGTICHKSFGSQDALVICKQLKMRTTDVQFYTAASGNGTIWLDNVACNGQENRLDYCNHRKWNAHDCGHDTDVGVRCYGGYGSVEGDLRLVGGNNMKKDASRFNTVPNGEQYVMITSIIQMLLWLVDNLVTVNGNWGYWSSWSSYNAVCGSGTKKRTRQCDNPFPAFGGSICTGDSKELQKCAGSFCRVNENWGSWSSWTMCSSSCDSGFQTRNRLCNNPVPSSSGSYCNGKSFEVLNCSIAMCKVDGSWGTWCIWSVCNATCGGGVQKRTRYCNNPYPSAGGSTCSGMAEETLLCFDINCQVNEDWSEWEVWRLCSSSCGSGNRKRTRLCDNPLPSSGGRFCNGNTLDSISCNTQECPVDGDWSGWSSWNICNATCDGGIQDRTRKCDAPQPSNGGHYCNGRTIESRPCNNFNCESNFMFHLRNRLLIPIQFDRQWGTWQEWETCNTTCGKGFQQQIRKCDSPSPYFGRSECMGLDFDIQTCYQDICPVTRNRNGSNTESLAELRVTSQHNNYDCVRRACGIQSSVYDTCNTESNVYVNTQITAENIGTGAHAYIPCNADNVQDV</sequence>
<dbReference type="SMART" id="SM00202">
    <property type="entry name" value="SR"/>
    <property type="match status" value="1"/>
</dbReference>
<evidence type="ECO:0000259" key="5">
    <source>
        <dbReference type="PROSITE" id="PS50287"/>
    </source>
</evidence>
<dbReference type="InterPro" id="IPR000884">
    <property type="entry name" value="TSP1_rpt"/>
</dbReference>
<dbReference type="EMBL" id="CACVKT020009703">
    <property type="protein sequence ID" value="CAC5422958.1"/>
    <property type="molecule type" value="Genomic_DNA"/>
</dbReference>
<dbReference type="SUPFAM" id="SSF56487">
    <property type="entry name" value="SRCR-like"/>
    <property type="match status" value="1"/>
</dbReference>
<dbReference type="AlphaFoldDB" id="A0A6J8ER13"/>
<dbReference type="PRINTS" id="PR01705">
    <property type="entry name" value="TSP1REPEAT"/>
</dbReference>
<dbReference type="PRINTS" id="PR00258">
    <property type="entry name" value="SPERACTRCPTR"/>
</dbReference>
<keyword evidence="1" id="KW-0732">Signal</keyword>
<dbReference type="Pfam" id="PF00090">
    <property type="entry name" value="TSP_1"/>
    <property type="match status" value="6"/>
</dbReference>
<comment type="caution">
    <text evidence="4">Lacks conserved residue(s) required for the propagation of feature annotation.</text>
</comment>
<feature type="disulfide bond" evidence="4">
    <location>
        <begin position="90"/>
        <end position="100"/>
    </location>
</feature>
<dbReference type="PROSITE" id="PS50092">
    <property type="entry name" value="TSP1"/>
    <property type="match status" value="6"/>
</dbReference>
<dbReference type="GO" id="GO:0016020">
    <property type="term" value="C:membrane"/>
    <property type="evidence" value="ECO:0007669"/>
    <property type="project" value="InterPro"/>
</dbReference>